<sequence>MVAPTQFPSWQALAAHQQTLVDQHMRSLFQQDPARSDRFTLSAAGITLDYSRNRLTDDTVTLLLQLAQESGLAEGIAAMFAGDTINNTEHRAVLHTALRNRSARPVPVDGEDVMPTIRATLQKMRDFVTAVDEGSFVGYTGKPLRTIINIGIGGSFLGPKVVSDALKPYWKPGFDLRYVANVDGTDFSEACKGLDPETTLFVICSKTFTTLETLKNAEAARAWFLATGATQADVQHHFVAVSTNTQAATQFGIDANNMFDMWDWVGGRYSLWSAIGLPQALVFGMDVFEHLLAGAHAMDEHFRTAPLGENMPVILGLLGIWYQNFWGAESQAVLVYDEYLKDFPAHLQQMDMESNGKRVTKDGTAVTWQTGAVVWGGTGTNGQHAYHQLIHQGTRLIPADFIMPLRSHNPITDHHAWLFANFLGQQQALLEGKTAAEVTAELLAKGMSEADAKALAPHKVIPGNQPHNAMTFTLGTPEVIGALIALYEQKVFVQGHIWGINSFDQWGVELGKVLGNAVYKALQSGDTVGYDSSSAALIERFRAAQD</sequence>
<dbReference type="PANTHER" id="PTHR11469">
    <property type="entry name" value="GLUCOSE-6-PHOSPHATE ISOMERASE"/>
    <property type="match status" value="1"/>
</dbReference>
<dbReference type="CDD" id="cd05016">
    <property type="entry name" value="SIS_PGI_2"/>
    <property type="match status" value="1"/>
</dbReference>
<dbReference type="NCBIfam" id="NF001211">
    <property type="entry name" value="PRK00179.1"/>
    <property type="match status" value="1"/>
</dbReference>
<keyword evidence="10" id="KW-1185">Reference proteome</keyword>
<dbReference type="PROSITE" id="PS00765">
    <property type="entry name" value="P_GLUCOSE_ISOMERASE_1"/>
    <property type="match status" value="1"/>
</dbReference>
<dbReference type="HAMAP" id="MF_00473">
    <property type="entry name" value="G6P_isomerase"/>
    <property type="match status" value="1"/>
</dbReference>
<dbReference type="CDD" id="cd05015">
    <property type="entry name" value="SIS_PGI_1"/>
    <property type="match status" value="1"/>
</dbReference>
<keyword evidence="5 7" id="KW-0413">Isomerase</keyword>
<comment type="catalytic activity">
    <reaction evidence="6 7 8">
        <text>alpha-D-glucose 6-phosphate = beta-D-fructose 6-phosphate</text>
        <dbReference type="Rhea" id="RHEA:11816"/>
        <dbReference type="ChEBI" id="CHEBI:57634"/>
        <dbReference type="ChEBI" id="CHEBI:58225"/>
        <dbReference type="EC" id="5.3.1.9"/>
    </reaction>
</comment>
<feature type="active site" evidence="7">
    <location>
        <position position="384"/>
    </location>
</feature>
<dbReference type="InterPro" id="IPR046348">
    <property type="entry name" value="SIS_dom_sf"/>
</dbReference>
<dbReference type="PRINTS" id="PR00662">
    <property type="entry name" value="G6PISOMERASE"/>
</dbReference>
<evidence type="ECO:0000256" key="8">
    <source>
        <dbReference type="RuleBase" id="RU000612"/>
    </source>
</evidence>
<dbReference type="Proteomes" id="UP001595617">
    <property type="component" value="Unassembled WGS sequence"/>
</dbReference>
<name>A0ABV8A111_9GAMM</name>
<keyword evidence="4 7" id="KW-0324">Glycolysis</keyword>
<feature type="active site" description="Proton donor" evidence="7">
    <location>
        <position position="353"/>
    </location>
</feature>
<keyword evidence="3 7" id="KW-0312">Gluconeogenesis</keyword>
<evidence type="ECO:0000313" key="9">
    <source>
        <dbReference type="EMBL" id="MFC3854076.1"/>
    </source>
</evidence>
<accession>A0ABV8A111</accession>
<comment type="subcellular location">
    <subcellularLocation>
        <location evidence="7">Cytoplasm</location>
    </subcellularLocation>
</comment>
<comment type="similarity">
    <text evidence="2 7 8">Belongs to the GPI family.</text>
</comment>
<dbReference type="InterPro" id="IPR018189">
    <property type="entry name" value="Phosphoglucose_isomerase_CS"/>
</dbReference>
<dbReference type="InterPro" id="IPR023096">
    <property type="entry name" value="G6P_Isomerase_C"/>
</dbReference>
<evidence type="ECO:0000256" key="4">
    <source>
        <dbReference type="ARBA" id="ARBA00023152"/>
    </source>
</evidence>
<dbReference type="Gene3D" id="1.10.1390.10">
    <property type="match status" value="1"/>
</dbReference>
<dbReference type="RefSeq" id="WP_380697985.1">
    <property type="nucleotide sequence ID" value="NZ_JBHRYR010000004.1"/>
</dbReference>
<comment type="pathway">
    <text evidence="1 7 8">Carbohydrate degradation; glycolysis; D-glyceraldehyde 3-phosphate and glycerone phosphate from D-glucose: step 2/4.</text>
</comment>
<dbReference type="EMBL" id="JBHRYR010000004">
    <property type="protein sequence ID" value="MFC3854076.1"/>
    <property type="molecule type" value="Genomic_DNA"/>
</dbReference>
<proteinExistence type="inferred from homology"/>
<comment type="function">
    <text evidence="7">Catalyzes the reversible isomerization of glucose-6-phosphate to fructose-6-phosphate.</text>
</comment>
<evidence type="ECO:0000256" key="2">
    <source>
        <dbReference type="ARBA" id="ARBA00006604"/>
    </source>
</evidence>
<comment type="caution">
    <text evidence="9">The sequence shown here is derived from an EMBL/GenBank/DDBJ whole genome shotgun (WGS) entry which is preliminary data.</text>
</comment>
<dbReference type="Pfam" id="PF00342">
    <property type="entry name" value="PGI"/>
    <property type="match status" value="1"/>
</dbReference>
<evidence type="ECO:0000256" key="6">
    <source>
        <dbReference type="ARBA" id="ARBA00029321"/>
    </source>
</evidence>
<evidence type="ECO:0000256" key="7">
    <source>
        <dbReference type="HAMAP-Rule" id="MF_00473"/>
    </source>
</evidence>
<evidence type="ECO:0000256" key="5">
    <source>
        <dbReference type="ARBA" id="ARBA00023235"/>
    </source>
</evidence>
<organism evidence="9 10">
    <name type="scientific">Saccharospirillum mangrovi</name>
    <dbReference type="NCBI Taxonomy" id="2161747"/>
    <lineage>
        <taxon>Bacteria</taxon>
        <taxon>Pseudomonadati</taxon>
        <taxon>Pseudomonadota</taxon>
        <taxon>Gammaproteobacteria</taxon>
        <taxon>Oceanospirillales</taxon>
        <taxon>Saccharospirillaceae</taxon>
        <taxon>Saccharospirillum</taxon>
    </lineage>
</organism>
<dbReference type="InterPro" id="IPR035482">
    <property type="entry name" value="SIS_PGI_2"/>
</dbReference>
<evidence type="ECO:0000313" key="10">
    <source>
        <dbReference type="Proteomes" id="UP001595617"/>
    </source>
</evidence>
<gene>
    <name evidence="7 9" type="primary">pgi</name>
    <name evidence="9" type="ORF">ACFOOG_14630</name>
</gene>
<dbReference type="EC" id="5.3.1.9" evidence="7"/>
<dbReference type="PROSITE" id="PS00174">
    <property type="entry name" value="P_GLUCOSE_ISOMERASE_2"/>
    <property type="match status" value="1"/>
</dbReference>
<feature type="active site" evidence="7">
    <location>
        <position position="512"/>
    </location>
</feature>
<dbReference type="InterPro" id="IPR035476">
    <property type="entry name" value="SIS_PGI_1"/>
</dbReference>
<evidence type="ECO:0000256" key="1">
    <source>
        <dbReference type="ARBA" id="ARBA00004926"/>
    </source>
</evidence>
<dbReference type="PANTHER" id="PTHR11469:SF1">
    <property type="entry name" value="GLUCOSE-6-PHOSPHATE ISOMERASE"/>
    <property type="match status" value="1"/>
</dbReference>
<comment type="pathway">
    <text evidence="7">Carbohydrate biosynthesis; gluconeogenesis.</text>
</comment>
<reference evidence="10" key="1">
    <citation type="journal article" date="2019" name="Int. J. Syst. Evol. Microbiol.">
        <title>The Global Catalogue of Microorganisms (GCM) 10K type strain sequencing project: providing services to taxonomists for standard genome sequencing and annotation.</title>
        <authorList>
            <consortium name="The Broad Institute Genomics Platform"/>
            <consortium name="The Broad Institute Genome Sequencing Center for Infectious Disease"/>
            <person name="Wu L."/>
            <person name="Ma J."/>
        </authorList>
    </citation>
    <scope>NUCLEOTIDE SEQUENCE [LARGE SCALE GENOMIC DNA]</scope>
    <source>
        <strain evidence="10">IBRC 10765</strain>
    </source>
</reference>
<dbReference type="Gene3D" id="3.40.50.10490">
    <property type="entry name" value="Glucose-6-phosphate isomerase like protein, domain 1"/>
    <property type="match status" value="2"/>
</dbReference>
<protein>
    <recommendedName>
        <fullName evidence="7">Glucose-6-phosphate isomerase</fullName>
        <shortName evidence="7">GPI</shortName>
        <ecNumber evidence="7">5.3.1.9</ecNumber>
    </recommendedName>
    <alternativeName>
        <fullName evidence="7">Phosphoglucose isomerase</fullName>
        <shortName evidence="7">PGI</shortName>
    </alternativeName>
    <alternativeName>
        <fullName evidence="7">Phosphohexose isomerase</fullName>
        <shortName evidence="7">PHI</shortName>
    </alternativeName>
</protein>
<dbReference type="InterPro" id="IPR001672">
    <property type="entry name" value="G6P_Isomerase"/>
</dbReference>
<keyword evidence="7" id="KW-0963">Cytoplasm</keyword>
<evidence type="ECO:0000256" key="3">
    <source>
        <dbReference type="ARBA" id="ARBA00022432"/>
    </source>
</evidence>
<dbReference type="GO" id="GO:0004347">
    <property type="term" value="F:glucose-6-phosphate isomerase activity"/>
    <property type="evidence" value="ECO:0007669"/>
    <property type="project" value="UniProtKB-EC"/>
</dbReference>
<dbReference type="PROSITE" id="PS51463">
    <property type="entry name" value="P_GLUCOSE_ISOMERASE_3"/>
    <property type="match status" value="1"/>
</dbReference>
<dbReference type="SUPFAM" id="SSF53697">
    <property type="entry name" value="SIS domain"/>
    <property type="match status" value="1"/>
</dbReference>